<dbReference type="EMBL" id="SZPZ01000004">
    <property type="protein sequence ID" value="TKK76136.1"/>
    <property type="molecule type" value="Genomic_DNA"/>
</dbReference>
<dbReference type="GO" id="GO:0016812">
    <property type="term" value="F:hydrolase activity, acting on carbon-nitrogen (but not peptide) bonds, in cyclic amides"/>
    <property type="evidence" value="ECO:0007669"/>
    <property type="project" value="TreeGrafter"/>
</dbReference>
<dbReference type="InterPro" id="IPR050378">
    <property type="entry name" value="Metallo-dep_Hydrolases_sf"/>
</dbReference>
<dbReference type="InterPro" id="IPR011059">
    <property type="entry name" value="Metal-dep_hydrolase_composite"/>
</dbReference>
<name>A0A4U3LNR4_9ACTN</name>
<dbReference type="Proteomes" id="UP000305836">
    <property type="component" value="Unassembled WGS sequence"/>
</dbReference>
<dbReference type="Pfam" id="PF07969">
    <property type="entry name" value="Amidohydro_3"/>
    <property type="match status" value="1"/>
</dbReference>
<evidence type="ECO:0000313" key="2">
    <source>
        <dbReference type="EMBL" id="TKK76136.1"/>
    </source>
</evidence>
<dbReference type="Gene3D" id="3.20.20.140">
    <property type="entry name" value="Metal-dependent hydrolases"/>
    <property type="match status" value="1"/>
</dbReference>
<dbReference type="PANTHER" id="PTHR11647">
    <property type="entry name" value="HYDRANTOINASE/DIHYDROPYRIMIDINASE FAMILY MEMBER"/>
    <property type="match status" value="1"/>
</dbReference>
<dbReference type="OrthoDB" id="9766983at2"/>
<evidence type="ECO:0000313" key="3">
    <source>
        <dbReference type="Proteomes" id="UP000305836"/>
    </source>
</evidence>
<dbReference type="SUPFAM" id="SSF51556">
    <property type="entry name" value="Metallo-dependent hydrolases"/>
    <property type="match status" value="1"/>
</dbReference>
<keyword evidence="3" id="KW-1185">Reference proteome</keyword>
<dbReference type="SUPFAM" id="SSF51338">
    <property type="entry name" value="Composite domain of metallo-dependent hydrolases"/>
    <property type="match status" value="1"/>
</dbReference>
<dbReference type="AlphaFoldDB" id="A0A4U3LNR4"/>
<dbReference type="Gene3D" id="2.30.40.10">
    <property type="entry name" value="Urease, subunit C, domain 1"/>
    <property type="match status" value="1"/>
</dbReference>
<protein>
    <submittedName>
        <fullName evidence="2">D-glutamate deacylase</fullName>
    </submittedName>
</protein>
<dbReference type="GO" id="GO:0005829">
    <property type="term" value="C:cytosol"/>
    <property type="evidence" value="ECO:0007669"/>
    <property type="project" value="TreeGrafter"/>
</dbReference>
<sequence>MESRPAAVAECDLLLTGGRVIDAETGRDEIADVAITGGTIVAVGGSSPRADVTIDVGGRVVTAGFIDLHSHAQNIPSLRLQALDGVTTALELESGAGDVARSLARAGDEGRPINFGYSASWAQARMDVLDGSSPDGGFLDFTNGLAGANWQKPAEASELDKIVGRLEEQLSAGAIGIGVLVGYAPQTGRNEYLRVASLAARYGVPTYTHARFKNPEDPESALEGVAEVVAAAAGTGAHMHLCHVNSTSLRAIDEVAELIDGARQRGLDVTTEAYPYGAGMTAVGVPFLHPDRLPRLGIEPSNLSIVATGERPKDAARLLQIRQETPGALVIIHYLDEDKEEDVSLIRRALLMRDTAVASDAIPFTTPAGLVVEGDRALPPDASSHPRTAGTFARFLRTTVRESGALSLAEALRRCSLLPANILTEAVPAMARKGRVQVGADADLVVFDPELVSDRSTYAASQTSSTGFDHVLVAGRAVVRDGNVVTTALPGEAVVRGAR</sequence>
<gene>
    <name evidence="2" type="ORF">FDA38_27350</name>
</gene>
<comment type="caution">
    <text evidence="2">The sequence shown here is derived from an EMBL/GenBank/DDBJ whole genome shotgun (WGS) entry which is preliminary data.</text>
</comment>
<dbReference type="InterPro" id="IPR032466">
    <property type="entry name" value="Metal_Hydrolase"/>
</dbReference>
<dbReference type="NCBIfam" id="NF006560">
    <property type="entry name" value="PRK09061.1"/>
    <property type="match status" value="1"/>
</dbReference>
<reference evidence="2 3" key="1">
    <citation type="submission" date="2019-04" db="EMBL/GenBank/DDBJ databases">
        <title>Kribbella sp. NEAU-THZ 27 nov., a novel actinomycete isolated from soil.</title>
        <authorList>
            <person name="Duan L."/>
        </authorList>
    </citation>
    <scope>NUCLEOTIDE SEQUENCE [LARGE SCALE GENOMIC DNA]</scope>
    <source>
        <strain evidence="3">NEAU-THZ27</strain>
    </source>
</reference>
<organism evidence="2 3">
    <name type="scientific">Kribbella jiaozuonensis</name>
    <dbReference type="NCBI Taxonomy" id="2575441"/>
    <lineage>
        <taxon>Bacteria</taxon>
        <taxon>Bacillati</taxon>
        <taxon>Actinomycetota</taxon>
        <taxon>Actinomycetes</taxon>
        <taxon>Propionibacteriales</taxon>
        <taxon>Kribbellaceae</taxon>
        <taxon>Kribbella</taxon>
    </lineage>
</organism>
<dbReference type="RefSeq" id="WP_137257005.1">
    <property type="nucleotide sequence ID" value="NZ_JBHSPQ010000003.1"/>
</dbReference>
<dbReference type="PANTHER" id="PTHR11647:SF1">
    <property type="entry name" value="COLLAPSIN RESPONSE MEDIATOR PROTEIN"/>
    <property type="match status" value="1"/>
</dbReference>
<accession>A0A4U3LNR4</accession>
<evidence type="ECO:0000259" key="1">
    <source>
        <dbReference type="Pfam" id="PF07969"/>
    </source>
</evidence>
<dbReference type="InterPro" id="IPR013108">
    <property type="entry name" value="Amidohydro_3"/>
</dbReference>
<feature type="domain" description="Amidohydrolase 3" evidence="1">
    <location>
        <begin position="53"/>
        <end position="479"/>
    </location>
</feature>
<proteinExistence type="predicted"/>